<dbReference type="GO" id="GO:0003700">
    <property type="term" value="F:DNA-binding transcription factor activity"/>
    <property type="evidence" value="ECO:0007669"/>
    <property type="project" value="InterPro"/>
</dbReference>
<dbReference type="InterPro" id="IPR011598">
    <property type="entry name" value="bHLH_dom"/>
</dbReference>
<keyword evidence="3" id="KW-0238">DNA-binding</keyword>
<evidence type="ECO:0000256" key="4">
    <source>
        <dbReference type="ARBA" id="ARBA00023163"/>
    </source>
</evidence>
<evidence type="ECO:0000256" key="5">
    <source>
        <dbReference type="ARBA" id="ARBA00023242"/>
    </source>
</evidence>
<organism evidence="7 8">
    <name type="scientific">Liquidambar formosana</name>
    <name type="common">Formosan gum</name>
    <dbReference type="NCBI Taxonomy" id="63359"/>
    <lineage>
        <taxon>Eukaryota</taxon>
        <taxon>Viridiplantae</taxon>
        <taxon>Streptophyta</taxon>
        <taxon>Embryophyta</taxon>
        <taxon>Tracheophyta</taxon>
        <taxon>Spermatophyta</taxon>
        <taxon>Magnoliopsida</taxon>
        <taxon>eudicotyledons</taxon>
        <taxon>Gunneridae</taxon>
        <taxon>Pentapetalae</taxon>
        <taxon>Saxifragales</taxon>
        <taxon>Altingiaceae</taxon>
        <taxon>Liquidambar</taxon>
    </lineage>
</organism>
<evidence type="ECO:0000313" key="8">
    <source>
        <dbReference type="Proteomes" id="UP001415857"/>
    </source>
</evidence>
<name>A0AAP0RVT8_LIQFO</name>
<proteinExistence type="predicted"/>
<evidence type="ECO:0000256" key="2">
    <source>
        <dbReference type="ARBA" id="ARBA00023015"/>
    </source>
</evidence>
<keyword evidence="5" id="KW-0539">Nucleus</keyword>
<dbReference type="EMBL" id="JBBPBK010000005">
    <property type="protein sequence ID" value="KAK9285074.1"/>
    <property type="molecule type" value="Genomic_DNA"/>
</dbReference>
<accession>A0AAP0RVT8</accession>
<evidence type="ECO:0000313" key="7">
    <source>
        <dbReference type="EMBL" id="KAK9285074.1"/>
    </source>
</evidence>
<evidence type="ECO:0000256" key="3">
    <source>
        <dbReference type="ARBA" id="ARBA00023125"/>
    </source>
</evidence>
<dbReference type="PANTHER" id="PTHR45914">
    <property type="entry name" value="TRANSCRIPTION FACTOR HEC3-RELATED"/>
    <property type="match status" value="1"/>
</dbReference>
<protein>
    <recommendedName>
        <fullName evidence="6">BHLH domain-containing protein</fullName>
    </recommendedName>
</protein>
<comment type="caution">
    <text evidence="7">The sequence shown here is derived from an EMBL/GenBank/DDBJ whole genome shotgun (WGS) entry which is preliminary data.</text>
</comment>
<dbReference type="AlphaFoldDB" id="A0AAP0RVT8"/>
<dbReference type="PROSITE" id="PS50888">
    <property type="entry name" value="BHLH"/>
    <property type="match status" value="1"/>
</dbReference>
<dbReference type="Proteomes" id="UP001415857">
    <property type="component" value="Unassembled WGS sequence"/>
</dbReference>
<gene>
    <name evidence="7" type="ORF">L1049_024259</name>
</gene>
<keyword evidence="2" id="KW-0805">Transcription regulation</keyword>
<evidence type="ECO:0000256" key="1">
    <source>
        <dbReference type="ARBA" id="ARBA00004123"/>
    </source>
</evidence>
<dbReference type="Gene3D" id="4.10.280.10">
    <property type="entry name" value="Helix-loop-helix DNA-binding domain"/>
    <property type="match status" value="1"/>
</dbReference>
<dbReference type="SMART" id="SM00353">
    <property type="entry name" value="HLH"/>
    <property type="match status" value="1"/>
</dbReference>
<sequence>MERDLQAAIGGGGGWFRAAAMGQSMDDACFDAMCSSVSLSTLLNANSQEKSILSEYDIGGSSSSMGLPVITSSDPATFAFFSEEFPALSQKQIAEGSTNEDQRLRFIDFMEQLKMPKDEPLDNAVIPKLCDSNFSRLPELQSLEPVHDEFSLGESSQKRVRSCSSSDSYTLDAIVRSFKLSSCLPVPYKAPVAPVPSLMPQSSLARQRRQRVSDKTRYLQKLMPWDRKMDMATMLEEAYKYVKFLQAQISVLQSMPSESTFAAQQNSSGGIGEFGGLGRLNRQQLLQVLVNSPVAQTMLYSQGCCVFSVEQLVLLKKMAERRILMQHFLFDPSKLS</sequence>
<dbReference type="InterPro" id="IPR036638">
    <property type="entry name" value="HLH_DNA-bd_sf"/>
</dbReference>
<dbReference type="InterPro" id="IPR045843">
    <property type="entry name" value="IND-like"/>
</dbReference>
<keyword evidence="8" id="KW-1185">Reference proteome</keyword>
<dbReference type="GO" id="GO:0003677">
    <property type="term" value="F:DNA binding"/>
    <property type="evidence" value="ECO:0007669"/>
    <property type="project" value="UniProtKB-KW"/>
</dbReference>
<dbReference type="PANTHER" id="PTHR45914:SF24">
    <property type="entry name" value="BHLH DOMAIN-CONTAINING PROTEIN"/>
    <property type="match status" value="1"/>
</dbReference>
<dbReference type="Pfam" id="PF00010">
    <property type="entry name" value="HLH"/>
    <property type="match status" value="1"/>
</dbReference>
<keyword evidence="4" id="KW-0804">Transcription</keyword>
<feature type="domain" description="BHLH" evidence="6">
    <location>
        <begin position="196"/>
        <end position="245"/>
    </location>
</feature>
<reference evidence="7 8" key="1">
    <citation type="journal article" date="2024" name="Plant J.">
        <title>Genome sequences and population genomics reveal climatic adaptation and genomic divergence between two closely related sweetgum species.</title>
        <authorList>
            <person name="Xu W.Q."/>
            <person name="Ren C.Q."/>
            <person name="Zhang X.Y."/>
            <person name="Comes H.P."/>
            <person name="Liu X.H."/>
            <person name="Li Y.G."/>
            <person name="Kettle C.J."/>
            <person name="Jalonen R."/>
            <person name="Gaisberger H."/>
            <person name="Ma Y.Z."/>
            <person name="Qiu Y.X."/>
        </authorList>
    </citation>
    <scope>NUCLEOTIDE SEQUENCE [LARGE SCALE GENOMIC DNA]</scope>
    <source>
        <strain evidence="7">Hangzhou</strain>
    </source>
</reference>
<comment type="subcellular location">
    <subcellularLocation>
        <location evidence="1">Nucleus</location>
    </subcellularLocation>
</comment>
<evidence type="ECO:0000259" key="6">
    <source>
        <dbReference type="PROSITE" id="PS50888"/>
    </source>
</evidence>
<dbReference type="GO" id="GO:0005634">
    <property type="term" value="C:nucleus"/>
    <property type="evidence" value="ECO:0007669"/>
    <property type="project" value="UniProtKB-SubCell"/>
</dbReference>
<dbReference type="SUPFAM" id="SSF47459">
    <property type="entry name" value="HLH, helix-loop-helix DNA-binding domain"/>
    <property type="match status" value="1"/>
</dbReference>
<dbReference type="GO" id="GO:0046983">
    <property type="term" value="F:protein dimerization activity"/>
    <property type="evidence" value="ECO:0007669"/>
    <property type="project" value="InterPro"/>
</dbReference>